<feature type="compositionally biased region" description="Low complexity" evidence="1">
    <location>
        <begin position="106"/>
        <end position="119"/>
    </location>
</feature>
<dbReference type="EMBL" id="BAAAQK010000015">
    <property type="protein sequence ID" value="GAA1857839.1"/>
    <property type="molecule type" value="Genomic_DNA"/>
</dbReference>
<dbReference type="Proteomes" id="UP001500449">
    <property type="component" value="Unassembled WGS sequence"/>
</dbReference>
<evidence type="ECO:0000259" key="2">
    <source>
        <dbReference type="Pfam" id="PF13280"/>
    </source>
</evidence>
<dbReference type="Pfam" id="PF13280">
    <property type="entry name" value="WYL"/>
    <property type="match status" value="1"/>
</dbReference>
<comment type="caution">
    <text evidence="3">The sequence shown here is derived from an EMBL/GenBank/DDBJ whole genome shotgun (WGS) entry which is preliminary data.</text>
</comment>
<keyword evidence="4" id="KW-1185">Reference proteome</keyword>
<dbReference type="InterPro" id="IPR026881">
    <property type="entry name" value="WYL_dom"/>
</dbReference>
<evidence type="ECO:0000313" key="4">
    <source>
        <dbReference type="Proteomes" id="UP001500449"/>
    </source>
</evidence>
<sequence>MPHRNAGWSPSAIAPRTATPANAPEPYVVVAHGGRWYVNGANSATGAGRTSRVDRIRSARLLPEGFPAPNLRDPRDRVLSVLATAPRRHTVRVLVHAERDRPSCSTAPRARTTARTRPPSRWNGRSCTCV</sequence>
<proteinExistence type="predicted"/>
<name>A0ABN2N9Y9_9PSEU</name>
<feature type="region of interest" description="Disordered" evidence="1">
    <location>
        <begin position="1"/>
        <end position="23"/>
    </location>
</feature>
<evidence type="ECO:0000313" key="3">
    <source>
        <dbReference type="EMBL" id="GAA1857839.1"/>
    </source>
</evidence>
<feature type="domain" description="WYL" evidence="2">
    <location>
        <begin position="25"/>
        <end position="60"/>
    </location>
</feature>
<accession>A0ABN2N9Y9</accession>
<organism evidence="3 4">
    <name type="scientific">Pseudonocardia ailaonensis</name>
    <dbReference type="NCBI Taxonomy" id="367279"/>
    <lineage>
        <taxon>Bacteria</taxon>
        <taxon>Bacillati</taxon>
        <taxon>Actinomycetota</taxon>
        <taxon>Actinomycetes</taxon>
        <taxon>Pseudonocardiales</taxon>
        <taxon>Pseudonocardiaceae</taxon>
        <taxon>Pseudonocardia</taxon>
    </lineage>
</organism>
<reference evidence="3 4" key="1">
    <citation type="journal article" date="2019" name="Int. J. Syst. Evol. Microbiol.">
        <title>The Global Catalogue of Microorganisms (GCM) 10K type strain sequencing project: providing services to taxonomists for standard genome sequencing and annotation.</title>
        <authorList>
            <consortium name="The Broad Institute Genomics Platform"/>
            <consortium name="The Broad Institute Genome Sequencing Center for Infectious Disease"/>
            <person name="Wu L."/>
            <person name="Ma J."/>
        </authorList>
    </citation>
    <scope>NUCLEOTIDE SEQUENCE [LARGE SCALE GENOMIC DNA]</scope>
    <source>
        <strain evidence="3 4">JCM 16009</strain>
    </source>
</reference>
<evidence type="ECO:0000256" key="1">
    <source>
        <dbReference type="SAM" id="MobiDB-lite"/>
    </source>
</evidence>
<gene>
    <name evidence="3" type="ORF">GCM10009836_42510</name>
</gene>
<protein>
    <recommendedName>
        <fullName evidence="2">WYL domain-containing protein</fullName>
    </recommendedName>
</protein>
<dbReference type="RefSeq" id="WP_425565876.1">
    <property type="nucleotide sequence ID" value="NZ_BAAAQK010000015.1"/>
</dbReference>
<feature type="region of interest" description="Disordered" evidence="1">
    <location>
        <begin position="98"/>
        <end position="130"/>
    </location>
</feature>